<keyword evidence="6" id="KW-0560">Oxidoreductase</keyword>
<organism evidence="6">
    <name type="scientific">uncultured marine group II/III euryarchaeote AD1000_99_D12</name>
    <dbReference type="NCBI Taxonomy" id="1457831"/>
    <lineage>
        <taxon>Archaea</taxon>
        <taxon>Methanobacteriati</taxon>
        <taxon>Methanobacteriota</taxon>
        <taxon>environmental samples</taxon>
    </lineage>
</organism>
<dbReference type="HAMAP" id="MF_01350">
    <property type="entry name" value="NDH1_NuoH"/>
    <property type="match status" value="1"/>
</dbReference>
<evidence type="ECO:0000256" key="3">
    <source>
        <dbReference type="ARBA" id="ARBA00022989"/>
    </source>
</evidence>
<dbReference type="AlphaFoldDB" id="A0A075G6V1"/>
<dbReference type="InterPro" id="IPR018086">
    <property type="entry name" value="NADH_UbQ_OxRdtase_su1_CS"/>
</dbReference>
<evidence type="ECO:0000256" key="1">
    <source>
        <dbReference type="ARBA" id="ARBA00004141"/>
    </source>
</evidence>
<dbReference type="PANTHER" id="PTHR11432">
    <property type="entry name" value="NADH DEHYDROGENASE SUBUNIT 1"/>
    <property type="match status" value="1"/>
</dbReference>
<feature type="transmembrane region" description="Helical" evidence="5">
    <location>
        <begin position="179"/>
        <end position="200"/>
    </location>
</feature>
<dbReference type="PROSITE" id="PS00668">
    <property type="entry name" value="COMPLEX1_ND1_2"/>
    <property type="match status" value="1"/>
</dbReference>
<evidence type="ECO:0000313" key="6">
    <source>
        <dbReference type="EMBL" id="AIE97437.1"/>
    </source>
</evidence>
<dbReference type="GO" id="GO:0003954">
    <property type="term" value="F:NADH dehydrogenase activity"/>
    <property type="evidence" value="ECO:0007669"/>
    <property type="project" value="TreeGrafter"/>
</dbReference>
<keyword evidence="2 5" id="KW-0812">Transmembrane</keyword>
<proteinExistence type="inferred from homology"/>
<evidence type="ECO:0000256" key="4">
    <source>
        <dbReference type="ARBA" id="ARBA00023136"/>
    </source>
</evidence>
<dbReference type="GO" id="GO:0009060">
    <property type="term" value="P:aerobic respiration"/>
    <property type="evidence" value="ECO:0007669"/>
    <property type="project" value="TreeGrafter"/>
</dbReference>
<reference evidence="6" key="1">
    <citation type="journal article" date="2014" name="Genome Biol. Evol.">
        <title>Pangenome evidence for extensive interdomain horizontal transfer affecting lineage core and shell genes in uncultured planktonic thaumarchaeota and euryarchaeota.</title>
        <authorList>
            <person name="Deschamps P."/>
            <person name="Zivanovic Y."/>
            <person name="Moreira D."/>
            <person name="Rodriguez-Valera F."/>
            <person name="Lopez-Garcia P."/>
        </authorList>
    </citation>
    <scope>NUCLEOTIDE SEQUENCE</scope>
</reference>
<feature type="transmembrane region" description="Helical" evidence="5">
    <location>
        <begin position="378"/>
        <end position="399"/>
    </location>
</feature>
<accession>A0A075G6V1</accession>
<feature type="transmembrane region" description="Helical" evidence="5">
    <location>
        <begin position="53"/>
        <end position="73"/>
    </location>
</feature>
<dbReference type="EMBL" id="KF900507">
    <property type="protein sequence ID" value="AIE97437.1"/>
    <property type="molecule type" value="Genomic_DNA"/>
</dbReference>
<dbReference type="InterPro" id="IPR001694">
    <property type="entry name" value="NADH_UbQ_OxRdtase_su1/FPO"/>
</dbReference>
<feature type="transmembrane region" description="Helical" evidence="5">
    <location>
        <begin position="342"/>
        <end position="358"/>
    </location>
</feature>
<keyword evidence="6" id="KW-0830">Ubiquinone</keyword>
<comment type="subcellular location">
    <subcellularLocation>
        <location evidence="1">Membrane</location>
        <topology evidence="1">Multi-pass membrane protein</topology>
    </subcellularLocation>
</comment>
<protein>
    <submittedName>
        <fullName evidence="6">NADH-ubiquinone oxidoreductase subunit H (NuoH)</fullName>
        <ecNumber evidence="6">1.6.5.3</ecNumber>
    </submittedName>
</protein>
<dbReference type="PANTHER" id="PTHR11432:SF3">
    <property type="entry name" value="NADH-UBIQUINONE OXIDOREDUCTASE CHAIN 1"/>
    <property type="match status" value="1"/>
</dbReference>
<sequence>MTLFDACRIMAEWTVKLLIPVFEFQEGLFPPFSNPAGWVADWLATDGGLDTMAWFYAVNIALMVGMTNLILVIHLERKIAARIQDRRGPMLSFRSFRELGEDLSGNAPSWKFKKNYSGIGILQNIADGIKAITKELIIPNKADKFLFTMGPVIFISSSVFLLALFPLSDRFAASSAPAGLMVIMAAFSIAPIGVLTSGWASNNKYSMIGGMRSAAQLMSYEIPLLLSMAGVFLLAGSFDPVTIVEQQQASTWFFGLPMWNVIPQFIGFVVFMVCILAEVERVPFDLPEAEAELVEGWTTEYSGIRFMFFLMAEYIRGFAGAAVATILFLGGWAGPWPIPPEIWFLLKVYLIIIFWIFIRWSVPRIRTDQILVLGWKKLLPLSLINILIVIFMVEIYPYFTEIVNLPEVF</sequence>
<feature type="transmembrane region" description="Helical" evidence="5">
    <location>
        <begin position="258"/>
        <end position="277"/>
    </location>
</feature>
<feature type="transmembrane region" description="Helical" evidence="5">
    <location>
        <begin position="220"/>
        <end position="238"/>
    </location>
</feature>
<keyword evidence="4 5" id="KW-0472">Membrane</keyword>
<feature type="transmembrane region" description="Helical" evidence="5">
    <location>
        <begin position="145"/>
        <end position="167"/>
    </location>
</feature>
<dbReference type="GO" id="GO:0016020">
    <property type="term" value="C:membrane"/>
    <property type="evidence" value="ECO:0007669"/>
    <property type="project" value="UniProtKB-SubCell"/>
</dbReference>
<dbReference type="EC" id="1.6.5.3" evidence="6"/>
<gene>
    <name evidence="6" type="primary">nuoH</name>
</gene>
<evidence type="ECO:0000256" key="2">
    <source>
        <dbReference type="ARBA" id="ARBA00022692"/>
    </source>
</evidence>
<evidence type="ECO:0000256" key="5">
    <source>
        <dbReference type="SAM" id="Phobius"/>
    </source>
</evidence>
<feature type="transmembrane region" description="Helical" evidence="5">
    <location>
        <begin position="314"/>
        <end position="336"/>
    </location>
</feature>
<dbReference type="Pfam" id="PF00146">
    <property type="entry name" value="NADHdh"/>
    <property type="match status" value="1"/>
</dbReference>
<keyword evidence="3 5" id="KW-1133">Transmembrane helix</keyword>
<name>A0A075G6V1_9EURY</name>